<name>A0A7R8WAP3_9CRUS</name>
<reference evidence="1" key="1">
    <citation type="submission" date="2020-11" db="EMBL/GenBank/DDBJ databases">
        <authorList>
            <person name="Tran Van P."/>
        </authorList>
    </citation>
    <scope>NUCLEOTIDE SEQUENCE</scope>
</reference>
<evidence type="ECO:0000313" key="1">
    <source>
        <dbReference type="EMBL" id="CAD7225651.1"/>
    </source>
</evidence>
<protein>
    <submittedName>
        <fullName evidence="1">Uncharacterized protein</fullName>
    </submittedName>
</protein>
<dbReference type="AlphaFoldDB" id="A0A7R8WAP3"/>
<sequence>MAMHRTVMEQSAFRFAKKPVSTESAVPLTNVNAVLAMEDRLVILLATMANGVLVVSKIAPAKMAPNVIPFLENVLALLAFTFPFLLSSFYVLWRAEETCSSTASGVCCCVRERNGEAALFCLSSSTVMILLVAAVPFI</sequence>
<organism evidence="1">
    <name type="scientific">Cyprideis torosa</name>
    <dbReference type="NCBI Taxonomy" id="163714"/>
    <lineage>
        <taxon>Eukaryota</taxon>
        <taxon>Metazoa</taxon>
        <taxon>Ecdysozoa</taxon>
        <taxon>Arthropoda</taxon>
        <taxon>Crustacea</taxon>
        <taxon>Oligostraca</taxon>
        <taxon>Ostracoda</taxon>
        <taxon>Podocopa</taxon>
        <taxon>Podocopida</taxon>
        <taxon>Cytherocopina</taxon>
        <taxon>Cytheroidea</taxon>
        <taxon>Cytherideidae</taxon>
        <taxon>Cyprideis</taxon>
    </lineage>
</organism>
<dbReference type="EMBL" id="OB660625">
    <property type="protein sequence ID" value="CAD7225651.1"/>
    <property type="molecule type" value="Genomic_DNA"/>
</dbReference>
<proteinExistence type="predicted"/>
<accession>A0A7R8WAP3</accession>
<gene>
    <name evidence="1" type="ORF">CTOB1V02_LOCUS3586</name>
</gene>